<feature type="domain" description="Heterokaryon incompatibility" evidence="1">
    <location>
        <begin position="68"/>
        <end position="212"/>
    </location>
</feature>
<evidence type="ECO:0000313" key="3">
    <source>
        <dbReference type="Proteomes" id="UP001265746"/>
    </source>
</evidence>
<keyword evidence="3" id="KW-1185">Reference proteome</keyword>
<dbReference type="PANTHER" id="PTHR33112">
    <property type="entry name" value="DOMAIN PROTEIN, PUTATIVE-RELATED"/>
    <property type="match status" value="1"/>
</dbReference>
<protein>
    <recommendedName>
        <fullName evidence="1">Heterokaryon incompatibility domain-containing protein</fullName>
    </recommendedName>
</protein>
<dbReference type="Proteomes" id="UP001265746">
    <property type="component" value="Unassembled WGS sequence"/>
</dbReference>
<organism evidence="2 3">
    <name type="scientific">Phomopsis amygdali</name>
    <name type="common">Fusicoccum amygdali</name>
    <dbReference type="NCBI Taxonomy" id="1214568"/>
    <lineage>
        <taxon>Eukaryota</taxon>
        <taxon>Fungi</taxon>
        <taxon>Dikarya</taxon>
        <taxon>Ascomycota</taxon>
        <taxon>Pezizomycotina</taxon>
        <taxon>Sordariomycetes</taxon>
        <taxon>Sordariomycetidae</taxon>
        <taxon>Diaporthales</taxon>
        <taxon>Diaporthaceae</taxon>
        <taxon>Diaporthe</taxon>
    </lineage>
</organism>
<gene>
    <name evidence="2" type="ORF">N8I77_006990</name>
</gene>
<proteinExistence type="predicted"/>
<dbReference type="EMBL" id="JAUJFL010000004">
    <property type="protein sequence ID" value="KAK2604030.1"/>
    <property type="molecule type" value="Genomic_DNA"/>
</dbReference>
<dbReference type="PANTHER" id="PTHR33112:SF12">
    <property type="entry name" value="HETEROKARYON INCOMPATIBILITY DOMAIN-CONTAINING PROTEIN"/>
    <property type="match status" value="1"/>
</dbReference>
<reference evidence="2" key="1">
    <citation type="submission" date="2023-06" db="EMBL/GenBank/DDBJ databases">
        <authorList>
            <person name="Noh H."/>
        </authorList>
    </citation>
    <scope>NUCLEOTIDE SEQUENCE</scope>
    <source>
        <strain evidence="2">DUCC20226</strain>
    </source>
</reference>
<comment type="caution">
    <text evidence="2">The sequence shown here is derived from an EMBL/GenBank/DDBJ whole genome shotgun (WGS) entry which is preliminary data.</text>
</comment>
<dbReference type="AlphaFoldDB" id="A0AAD9W3M7"/>
<accession>A0AAD9W3M7</accession>
<name>A0AAD9W3M7_PHOAM</name>
<evidence type="ECO:0000259" key="1">
    <source>
        <dbReference type="Pfam" id="PF06985"/>
    </source>
</evidence>
<evidence type="ECO:0000313" key="2">
    <source>
        <dbReference type="EMBL" id="KAK2604030.1"/>
    </source>
</evidence>
<sequence>MIRPAPAHLEPSKITRWIAECERLHGPECNVHIGISGPIRDFYRGLELMRFVDVQKKCIVELREVVKYVALSYVWGAAATLRLTTMNQQRMRTPGILWGLELPNTIWDAIDLTRECGERYLWVDALCIVQNDAEDLEAGTYAMDLIYEMSVFTMVAASGYDAGYGLPGFRVGTRLAPPYVEVAPGVRLGVLPEVDTLLGDSCYATRGWTLQEEMLSKRKLYFVDDRIFFHCPRMTLSEDCAVSLRRLPYNLLRMLEPFRNYKQLVRDYSCRVLTRQNDAFRAMSGIIRRISENQRWNIISGMPTLALENMMLFRRKFHPLSRRSDFPSYSWLGWKGELEFMEGVYFFDGWIKWYVRDPATGEIFPIERRPTSPKFDMQVRGIVATDDIATQKQPDFGLLPGVQMNLGVPSERTALLHPRPTFSLLLFSTLAVFFQLGSVDYVKGKASIINPGKCDSGNANGYLVGTVTLDGLDEYPAPRDAEFILLSKTIPSNDDLESLEISSRKEMYAVMLIEWVHGVAERRGIGFIDAIEFKDSMAPGPVWKEIVLG</sequence>
<dbReference type="InterPro" id="IPR010730">
    <property type="entry name" value="HET"/>
</dbReference>
<dbReference type="Pfam" id="PF06985">
    <property type="entry name" value="HET"/>
    <property type="match status" value="1"/>
</dbReference>